<reference evidence="1" key="1">
    <citation type="submission" date="2022-08" db="EMBL/GenBank/DDBJ databases">
        <title>Corynebacterium sp. nov., isolated from clinical breast specimens.</title>
        <authorList>
            <person name="Zhang T."/>
        </authorList>
    </citation>
    <scope>NUCLEOTIDE SEQUENCE</scope>
    <source>
        <strain evidence="1">CCUG 57942</strain>
    </source>
</reference>
<accession>A0A9Q4IGW8</accession>
<name>A0A9Q4IGW8_9CORY</name>
<dbReference type="RefSeq" id="WP_034998261.1">
    <property type="nucleotide sequence ID" value="NZ_BAABDP010000020.1"/>
</dbReference>
<gene>
    <name evidence="1" type="ORF">NUW87_05070</name>
</gene>
<protein>
    <submittedName>
        <fullName evidence="1">Type II toxin-antitoxin system PemK/MazF family toxin</fullName>
    </submittedName>
</protein>
<evidence type="ECO:0000313" key="1">
    <source>
        <dbReference type="EMBL" id="MCZ2220746.1"/>
    </source>
</evidence>
<evidence type="ECO:0000313" key="2">
    <source>
        <dbReference type="Proteomes" id="UP001071110"/>
    </source>
</evidence>
<proteinExistence type="predicted"/>
<dbReference type="GO" id="GO:0003677">
    <property type="term" value="F:DNA binding"/>
    <property type="evidence" value="ECO:0007669"/>
    <property type="project" value="InterPro"/>
</dbReference>
<dbReference type="Proteomes" id="UP001071110">
    <property type="component" value="Unassembled WGS sequence"/>
</dbReference>
<dbReference type="AlphaFoldDB" id="A0A9Q4IGW8"/>
<dbReference type="InterPro" id="IPR003477">
    <property type="entry name" value="PemK-like"/>
</dbReference>
<organism evidence="1 2">
    <name type="scientific">Corynebacterium pilbarense</name>
    <dbReference type="NCBI Taxonomy" id="1288393"/>
    <lineage>
        <taxon>Bacteria</taxon>
        <taxon>Bacillati</taxon>
        <taxon>Actinomycetota</taxon>
        <taxon>Actinomycetes</taxon>
        <taxon>Mycobacteriales</taxon>
        <taxon>Corynebacteriaceae</taxon>
        <taxon>Corynebacterium</taxon>
    </lineage>
</organism>
<comment type="caution">
    <text evidence="1">The sequence shown here is derived from an EMBL/GenBank/DDBJ whole genome shotgun (WGS) entry which is preliminary data.</text>
</comment>
<dbReference type="Pfam" id="PF02452">
    <property type="entry name" value="PemK_toxin"/>
    <property type="match status" value="1"/>
</dbReference>
<keyword evidence="2" id="KW-1185">Reference proteome</keyword>
<dbReference type="SUPFAM" id="SSF50118">
    <property type="entry name" value="Cell growth inhibitor/plasmid maintenance toxic component"/>
    <property type="match status" value="1"/>
</dbReference>
<dbReference type="EMBL" id="JANRML010000004">
    <property type="protein sequence ID" value="MCZ2220746.1"/>
    <property type="molecule type" value="Genomic_DNA"/>
</dbReference>
<sequence length="168" mass="19206">MAFERFKRKSARPRTASLDQGLALLHDRVANQIEMRRKRASRMDVRPTGSVPRNVYYAPDMDGGAEPGEVVWVTVPSHPPKERSMLVVGREHSDILGLLISPEAGHAEDDRWFEIGPGDWDASGQPCWVRLDKTLVVPEADVHRRGTTVPQRRFERVANTLRERFQWL</sequence>